<evidence type="ECO:0000313" key="2">
    <source>
        <dbReference type="Proteomes" id="UP000023430"/>
    </source>
</evidence>
<proteinExistence type="predicted"/>
<dbReference type="AlphaFoldDB" id="X7F0V5"/>
<evidence type="ECO:0000313" key="1">
    <source>
        <dbReference type="EMBL" id="ETX26502.1"/>
    </source>
</evidence>
<protein>
    <submittedName>
        <fullName evidence="1">Uncharacterized protein</fullName>
    </submittedName>
</protein>
<comment type="caution">
    <text evidence="1">The sequence shown here is derived from an EMBL/GenBank/DDBJ whole genome shotgun (WGS) entry which is preliminary data.</text>
</comment>
<accession>X7F0V5</accession>
<dbReference type="Proteomes" id="UP000023430">
    <property type="component" value="Unassembled WGS sequence"/>
</dbReference>
<organism evidence="1 2">
    <name type="scientific">Roseivivax isoporae LMG 25204</name>
    <dbReference type="NCBI Taxonomy" id="1449351"/>
    <lineage>
        <taxon>Bacteria</taxon>
        <taxon>Pseudomonadati</taxon>
        <taxon>Pseudomonadota</taxon>
        <taxon>Alphaproteobacteria</taxon>
        <taxon>Rhodobacterales</taxon>
        <taxon>Roseobacteraceae</taxon>
        <taxon>Roseivivax</taxon>
    </lineage>
</organism>
<name>X7F0V5_9RHOB</name>
<gene>
    <name evidence="1" type="ORF">RISW2_23835</name>
</gene>
<sequence length="51" mass="5731">MTMRHGPTLKPAIDRDLFEARVCCARIFVHSPAIRPAIKDFRNGVVCHGLI</sequence>
<keyword evidence="2" id="KW-1185">Reference proteome</keyword>
<dbReference type="EMBL" id="JAME01000091">
    <property type="protein sequence ID" value="ETX26502.1"/>
    <property type="molecule type" value="Genomic_DNA"/>
</dbReference>
<reference evidence="1 2" key="1">
    <citation type="submission" date="2014-01" db="EMBL/GenBank/DDBJ databases">
        <title>Roseivivax isoporae LMG 25204 Genome Sequencing.</title>
        <authorList>
            <person name="Lai Q."/>
            <person name="Li G."/>
            <person name="Shao Z."/>
        </authorList>
    </citation>
    <scope>NUCLEOTIDE SEQUENCE [LARGE SCALE GENOMIC DNA]</scope>
    <source>
        <strain evidence="1 2">LMG 25204</strain>
    </source>
</reference>